<dbReference type="CDD" id="cd00842">
    <property type="entry name" value="MPP_ASMase"/>
    <property type="match status" value="1"/>
</dbReference>
<dbReference type="GeneID" id="2912964"/>
<evidence type="ECO:0000256" key="2">
    <source>
        <dbReference type="ARBA" id="ARBA00023180"/>
    </source>
</evidence>
<dbReference type="eggNOG" id="KOG3770">
    <property type="taxonomic scope" value="Eukaryota"/>
</dbReference>
<protein>
    <recommendedName>
        <fullName evidence="3">Calcineurin-like phosphoesterase domain-containing protein</fullName>
    </recommendedName>
</protein>
<evidence type="ECO:0000256" key="1">
    <source>
        <dbReference type="ARBA" id="ARBA00022801"/>
    </source>
</evidence>
<organism evidence="4 5">
    <name type="scientific">Yarrowia lipolytica</name>
    <name type="common">Candida lipolytica</name>
    <dbReference type="NCBI Taxonomy" id="4952"/>
    <lineage>
        <taxon>Eukaryota</taxon>
        <taxon>Fungi</taxon>
        <taxon>Dikarya</taxon>
        <taxon>Ascomycota</taxon>
        <taxon>Saccharomycotina</taxon>
        <taxon>Dipodascomycetes</taxon>
        <taxon>Dipodascales</taxon>
        <taxon>Dipodascales incertae sedis</taxon>
        <taxon>Yarrowia</taxon>
    </lineage>
</organism>
<gene>
    <name evidence="4" type="ORF">YALI1_E37264g</name>
</gene>
<dbReference type="PANTHER" id="PTHR10340">
    <property type="entry name" value="SPHINGOMYELIN PHOSPHODIESTERASE"/>
    <property type="match status" value="1"/>
</dbReference>
<dbReference type="GO" id="GO:0008081">
    <property type="term" value="F:phosphoric diester hydrolase activity"/>
    <property type="evidence" value="ECO:0007669"/>
    <property type="project" value="TreeGrafter"/>
</dbReference>
<dbReference type="InterPro" id="IPR029052">
    <property type="entry name" value="Metallo-depent_PP-like"/>
</dbReference>
<dbReference type="VEuPathDB" id="FungiDB:YALI1_E37264g"/>
<keyword evidence="1" id="KW-0378">Hydrolase</keyword>
<name>A0A1D8NKT4_YARLL</name>
<reference evidence="4 5" key="1">
    <citation type="journal article" date="2016" name="PLoS ONE">
        <title>Sequence Assembly of Yarrowia lipolytica Strain W29/CLIB89 Shows Transposable Element Diversity.</title>
        <authorList>
            <person name="Magnan C."/>
            <person name="Yu J."/>
            <person name="Chang I."/>
            <person name="Jahn E."/>
            <person name="Kanomata Y."/>
            <person name="Wu J."/>
            <person name="Zeller M."/>
            <person name="Oakes M."/>
            <person name="Baldi P."/>
            <person name="Sandmeyer S."/>
        </authorList>
    </citation>
    <scope>NUCLEOTIDE SEQUENCE [LARGE SCALE GENOMIC DNA]</scope>
    <source>
        <strain evidence="5">CLIB89(W29)</strain>
    </source>
</reference>
<evidence type="ECO:0000313" key="5">
    <source>
        <dbReference type="Proteomes" id="UP000182444"/>
    </source>
</evidence>
<evidence type="ECO:0000259" key="3">
    <source>
        <dbReference type="Pfam" id="PF00149"/>
    </source>
</evidence>
<dbReference type="KEGG" id="yli:2912964"/>
<dbReference type="VEuPathDB" id="FungiDB:YALI0_E31581g"/>
<proteinExistence type="predicted"/>
<dbReference type="OrthoDB" id="282973at2759"/>
<dbReference type="EMBL" id="CP017557">
    <property type="protein sequence ID" value="AOW06241.1"/>
    <property type="molecule type" value="Genomic_DNA"/>
</dbReference>
<dbReference type="InterPro" id="IPR041805">
    <property type="entry name" value="ASMase/PPN1_MPP"/>
</dbReference>
<sequence length="631" mass="72913">MKPVCVLTLLLVALAAASWMADTWALMDVQRTLTPANRRQKHIHGCLKKVKTIAHKHKDDSCTQCKKLVEYGHRVAKQQPHLGHDVIKKLCKTYADSKLCDKYNLGEEENDNVFNMTSTIVRVLTLIDTSKGSLDAQYICANHFDGACDAPKTPKHDLEKLKWFKPRSEKEIEKYHRKLAENTEHLPPTFNVVHVSDFHLDLRYTVGSEATCSQDMCCNIENFHEEAPLNDTALSGHVVLSPAREQGEYQCDAPRPLVKSSLEHINKTINEVGDFVFSLFTGDMVAHNAPEHKTLNYTLESELAVYKYMKNNIGNLPVFSSLGNHDSYPFGQLSQASTRHKTEDWNAQLASQLWEEYDWVNTTQDELSNYAGYSVSPYKGLKVISLNSNYWYKTNLYNYWDIRNPDTSGMLRFLSDELKSAEKHGQRAWIIAHIPSGGNSKNAVPWAGEVFATITERFDYVVAGVFFGHTHQDKFSVQYRKKHPRRHKHSYKEKHAINVAWLGPSVTPIDDLNPSWRYYTINSSNFEVQDAHTYYTDLKSLDYKWEHLYSSRETYNTFGWPEEAPLNATFWHRVAHQIKDDPEVRQLYTDLEARNSPFERKCDSHKCITKQYCYITSWTTDRYDKCRKILK</sequence>
<dbReference type="Gene3D" id="3.60.21.10">
    <property type="match status" value="1"/>
</dbReference>
<dbReference type="SUPFAM" id="SSF56300">
    <property type="entry name" value="Metallo-dependent phosphatases"/>
    <property type="match status" value="1"/>
</dbReference>
<dbReference type="InterPro" id="IPR004843">
    <property type="entry name" value="Calcineurin-like_PHP"/>
</dbReference>
<dbReference type="OMA" id="FHEEAPL"/>
<accession>A0A1D8NKT4</accession>
<dbReference type="Pfam" id="PF00149">
    <property type="entry name" value="Metallophos"/>
    <property type="match status" value="1"/>
</dbReference>
<feature type="domain" description="Calcineurin-like phosphoesterase" evidence="3">
    <location>
        <begin position="191"/>
        <end position="472"/>
    </location>
</feature>
<keyword evidence="2" id="KW-0325">Glycoprotein</keyword>
<dbReference type="AlphaFoldDB" id="A0A1D8NKT4"/>
<dbReference type="Proteomes" id="UP000182444">
    <property type="component" value="Chromosome 1E"/>
</dbReference>
<evidence type="ECO:0000313" key="4">
    <source>
        <dbReference type="EMBL" id="AOW06241.1"/>
    </source>
</evidence>
<dbReference type="RefSeq" id="XP_504644.1">
    <property type="nucleotide sequence ID" value="XM_504644.3"/>
</dbReference>
<dbReference type="PANTHER" id="PTHR10340:SF27">
    <property type="entry name" value="ACL091CP"/>
    <property type="match status" value="1"/>
</dbReference>